<dbReference type="AlphaFoldDB" id="A0A4C1YE49"/>
<reference evidence="2 3" key="1">
    <citation type="journal article" date="2019" name="Commun. Biol.">
        <title>The bagworm genome reveals a unique fibroin gene that provides high tensile strength.</title>
        <authorList>
            <person name="Kono N."/>
            <person name="Nakamura H."/>
            <person name="Ohtoshi R."/>
            <person name="Tomita M."/>
            <person name="Numata K."/>
            <person name="Arakawa K."/>
        </authorList>
    </citation>
    <scope>NUCLEOTIDE SEQUENCE [LARGE SCALE GENOMIC DNA]</scope>
</reference>
<organism evidence="2 3">
    <name type="scientific">Eumeta variegata</name>
    <name type="common">Bagworm moth</name>
    <name type="synonym">Eumeta japonica</name>
    <dbReference type="NCBI Taxonomy" id="151549"/>
    <lineage>
        <taxon>Eukaryota</taxon>
        <taxon>Metazoa</taxon>
        <taxon>Ecdysozoa</taxon>
        <taxon>Arthropoda</taxon>
        <taxon>Hexapoda</taxon>
        <taxon>Insecta</taxon>
        <taxon>Pterygota</taxon>
        <taxon>Neoptera</taxon>
        <taxon>Endopterygota</taxon>
        <taxon>Lepidoptera</taxon>
        <taxon>Glossata</taxon>
        <taxon>Ditrysia</taxon>
        <taxon>Tineoidea</taxon>
        <taxon>Psychidae</taxon>
        <taxon>Oiketicinae</taxon>
        <taxon>Eumeta</taxon>
    </lineage>
</organism>
<dbReference type="Proteomes" id="UP000299102">
    <property type="component" value="Unassembled WGS sequence"/>
</dbReference>
<evidence type="ECO:0000313" key="3">
    <source>
        <dbReference type="Proteomes" id="UP000299102"/>
    </source>
</evidence>
<comment type="caution">
    <text evidence="2">The sequence shown here is derived from an EMBL/GenBank/DDBJ whole genome shotgun (WGS) entry which is preliminary data.</text>
</comment>
<feature type="compositionally biased region" description="Basic and acidic residues" evidence="1">
    <location>
        <begin position="10"/>
        <end position="19"/>
    </location>
</feature>
<dbReference type="EMBL" id="BGZK01001206">
    <property type="protein sequence ID" value="GBP74386.1"/>
    <property type="molecule type" value="Genomic_DNA"/>
</dbReference>
<feature type="region of interest" description="Disordered" evidence="1">
    <location>
        <begin position="1"/>
        <end position="25"/>
    </location>
</feature>
<evidence type="ECO:0000256" key="1">
    <source>
        <dbReference type="SAM" id="MobiDB-lite"/>
    </source>
</evidence>
<keyword evidence="3" id="KW-1185">Reference proteome</keyword>
<sequence length="81" mass="9251">MGIPISGAEPAKRFQERRKATTPRLGADVASASTTTLIPVAVHDGKTLLQCWFPRTVELFDEERHRLEIYLPEHIFLFLFL</sequence>
<accession>A0A4C1YE49</accession>
<evidence type="ECO:0000313" key="2">
    <source>
        <dbReference type="EMBL" id="GBP74386.1"/>
    </source>
</evidence>
<gene>
    <name evidence="2" type="ORF">EVAR_80140_1</name>
</gene>
<proteinExistence type="predicted"/>
<name>A0A4C1YE49_EUMVA</name>
<protein>
    <submittedName>
        <fullName evidence="2">Uncharacterized protein</fullName>
    </submittedName>
</protein>